<evidence type="ECO:0000256" key="3">
    <source>
        <dbReference type="ARBA" id="ARBA00022771"/>
    </source>
</evidence>
<dbReference type="GO" id="GO:0008270">
    <property type="term" value="F:zinc ion binding"/>
    <property type="evidence" value="ECO:0007669"/>
    <property type="project" value="UniProtKB-KW"/>
</dbReference>
<reference evidence="9 10" key="1">
    <citation type="journal article" date="2007" name="Science">
        <title>The Chlamydomonas genome reveals the evolution of key animal and plant functions.</title>
        <authorList>
            <person name="Merchant S.S."/>
            <person name="Prochnik S.E."/>
            <person name="Vallon O."/>
            <person name="Harris E.H."/>
            <person name="Karpowicz S.J."/>
            <person name="Witman G.B."/>
            <person name="Terry A."/>
            <person name="Salamov A."/>
            <person name="Fritz-Laylin L.K."/>
            <person name="Marechal-Drouard L."/>
            <person name="Marshall W.F."/>
            <person name="Qu L.H."/>
            <person name="Nelson D.R."/>
            <person name="Sanderfoot A.A."/>
            <person name="Spalding M.H."/>
            <person name="Kapitonov V.V."/>
            <person name="Ren Q."/>
            <person name="Ferris P."/>
            <person name="Lindquist E."/>
            <person name="Shapiro H."/>
            <person name="Lucas S.M."/>
            <person name="Grimwood J."/>
            <person name="Schmutz J."/>
            <person name="Cardol P."/>
            <person name="Cerutti H."/>
            <person name="Chanfreau G."/>
            <person name="Chen C.L."/>
            <person name="Cognat V."/>
            <person name="Croft M.T."/>
            <person name="Dent R."/>
            <person name="Dutcher S."/>
            <person name="Fernandez E."/>
            <person name="Fukuzawa H."/>
            <person name="Gonzalez-Ballester D."/>
            <person name="Gonzalez-Halphen D."/>
            <person name="Hallmann A."/>
            <person name="Hanikenne M."/>
            <person name="Hippler M."/>
            <person name="Inwood W."/>
            <person name="Jabbari K."/>
            <person name="Kalanon M."/>
            <person name="Kuras R."/>
            <person name="Lefebvre P.A."/>
            <person name="Lemaire S.D."/>
            <person name="Lobanov A.V."/>
            <person name="Lohr M."/>
            <person name="Manuell A."/>
            <person name="Meier I."/>
            <person name="Mets L."/>
            <person name="Mittag M."/>
            <person name="Mittelmeier T."/>
            <person name="Moroney J.V."/>
            <person name="Moseley J."/>
            <person name="Napoli C."/>
            <person name="Nedelcu A.M."/>
            <person name="Niyogi K."/>
            <person name="Novoselov S.V."/>
            <person name="Paulsen I.T."/>
            <person name="Pazour G."/>
            <person name="Purton S."/>
            <person name="Ral J.P."/>
            <person name="Riano-Pachon D.M."/>
            <person name="Riekhof W."/>
            <person name="Rymarquis L."/>
            <person name="Schroda M."/>
            <person name="Stern D."/>
            <person name="Umen J."/>
            <person name="Willows R."/>
            <person name="Wilson N."/>
            <person name="Zimmer S.L."/>
            <person name="Allmer J."/>
            <person name="Balk J."/>
            <person name="Bisova K."/>
            <person name="Chen C.J."/>
            <person name="Elias M."/>
            <person name="Gendler K."/>
            <person name="Hauser C."/>
            <person name="Lamb M.R."/>
            <person name="Ledford H."/>
            <person name="Long J.C."/>
            <person name="Minagawa J."/>
            <person name="Page M.D."/>
            <person name="Pan J."/>
            <person name="Pootakham W."/>
            <person name="Roje S."/>
            <person name="Rose A."/>
            <person name="Stahlberg E."/>
            <person name="Terauchi A.M."/>
            <person name="Yang P."/>
            <person name="Ball S."/>
            <person name="Bowler C."/>
            <person name="Dieckmann C.L."/>
            <person name="Gladyshev V.N."/>
            <person name="Green P."/>
            <person name="Jorgensen R."/>
            <person name="Mayfield S."/>
            <person name="Mueller-Roeber B."/>
            <person name="Rajamani S."/>
            <person name="Sayre R.T."/>
            <person name="Brokstein P."/>
            <person name="Dubchak I."/>
            <person name="Goodstein D."/>
            <person name="Hornick L."/>
            <person name="Huang Y.W."/>
            <person name="Jhaveri J."/>
            <person name="Luo Y."/>
            <person name="Martinez D."/>
            <person name="Ngau W.C."/>
            <person name="Otillar B."/>
            <person name="Poliakov A."/>
            <person name="Porter A."/>
            <person name="Szajkowski L."/>
            <person name="Werner G."/>
            <person name="Zhou K."/>
            <person name="Grigoriev I.V."/>
            <person name="Rokhsar D.S."/>
            <person name="Grossman A.R."/>
        </authorList>
    </citation>
    <scope>NUCLEOTIDE SEQUENCE [LARGE SCALE GENOMIC DNA]</scope>
    <source>
        <strain evidence="10">CC-503</strain>
    </source>
</reference>
<dbReference type="Proteomes" id="UP000006906">
    <property type="component" value="Chromosome 8"/>
</dbReference>
<dbReference type="EMBL" id="CM008969">
    <property type="protein sequence ID" value="PNW79525.1"/>
    <property type="molecule type" value="Genomic_DNA"/>
</dbReference>
<dbReference type="PROSITE" id="PS50114">
    <property type="entry name" value="GATA_ZN_FINGER_2"/>
    <property type="match status" value="1"/>
</dbReference>
<dbReference type="RefSeq" id="XP_042921720.1">
    <property type="nucleotide sequence ID" value="XM_043064719.1"/>
</dbReference>
<dbReference type="KEGG" id="cre:CHLRE_08g358532v5"/>
<dbReference type="GO" id="GO:0000976">
    <property type="term" value="F:transcription cis-regulatory region binding"/>
    <property type="evidence" value="ECO:0000318"/>
    <property type="project" value="GO_Central"/>
</dbReference>
<feature type="compositionally biased region" description="Gly residues" evidence="6">
    <location>
        <begin position="311"/>
        <end position="322"/>
    </location>
</feature>
<evidence type="ECO:0008006" key="11">
    <source>
        <dbReference type="Google" id="ProtNLM"/>
    </source>
</evidence>
<feature type="region of interest" description="Disordered" evidence="6">
    <location>
        <begin position="427"/>
        <end position="469"/>
    </location>
</feature>
<dbReference type="AlphaFoldDB" id="A0A2K3DG77"/>
<comment type="similarity">
    <text evidence="1">Belongs to the type IV zinc-finger family. Class A subfamily.</text>
</comment>
<dbReference type="GO" id="GO:0006357">
    <property type="term" value="P:regulation of transcription by RNA polymerase II"/>
    <property type="evidence" value="ECO:0000318"/>
    <property type="project" value="GO_Central"/>
</dbReference>
<dbReference type="InterPro" id="IPR000679">
    <property type="entry name" value="Znf_GATA"/>
</dbReference>
<evidence type="ECO:0000256" key="4">
    <source>
        <dbReference type="ARBA" id="ARBA00022833"/>
    </source>
</evidence>
<feature type="region of interest" description="Disordered" evidence="6">
    <location>
        <begin position="236"/>
        <end position="392"/>
    </location>
</feature>
<dbReference type="GO" id="GO:0003682">
    <property type="term" value="F:chromatin binding"/>
    <property type="evidence" value="ECO:0007669"/>
    <property type="project" value="InterPro"/>
</dbReference>
<accession>A0A2K3DG77</accession>
<feature type="compositionally biased region" description="Gly residues" evidence="6">
    <location>
        <begin position="340"/>
        <end position="353"/>
    </location>
</feature>
<feature type="domain" description="BAH" evidence="8">
    <location>
        <begin position="41"/>
        <end position="194"/>
    </location>
</feature>
<dbReference type="InterPro" id="IPR013088">
    <property type="entry name" value="Znf_NHR/GATA"/>
</dbReference>
<evidence type="ECO:0000313" key="10">
    <source>
        <dbReference type="Proteomes" id="UP000006906"/>
    </source>
</evidence>
<evidence type="ECO:0000256" key="2">
    <source>
        <dbReference type="ARBA" id="ARBA00022723"/>
    </source>
</evidence>
<dbReference type="SMART" id="SM00439">
    <property type="entry name" value="BAH"/>
    <property type="match status" value="1"/>
</dbReference>
<dbReference type="Gene3D" id="2.30.30.490">
    <property type="match status" value="1"/>
</dbReference>
<dbReference type="GO" id="GO:0005634">
    <property type="term" value="C:nucleus"/>
    <property type="evidence" value="ECO:0000318"/>
    <property type="project" value="GO_Central"/>
</dbReference>
<gene>
    <name evidence="9" type="ORF">CHLRE_08g358532v5</name>
</gene>
<dbReference type="SMART" id="SM00401">
    <property type="entry name" value="ZnF_GATA"/>
    <property type="match status" value="1"/>
</dbReference>
<evidence type="ECO:0000256" key="1">
    <source>
        <dbReference type="ARBA" id="ARBA00005694"/>
    </source>
</evidence>
<protein>
    <recommendedName>
        <fullName evidence="11">GATA-type domain-containing protein</fullName>
    </recommendedName>
</protein>
<dbReference type="CDD" id="cd04370">
    <property type="entry name" value="BAH"/>
    <property type="match status" value="1"/>
</dbReference>
<dbReference type="Pfam" id="PF00320">
    <property type="entry name" value="GATA"/>
    <property type="match status" value="1"/>
</dbReference>
<dbReference type="ExpressionAtlas" id="A0A2K3DG77">
    <property type="expression patterns" value="baseline"/>
</dbReference>
<keyword evidence="2" id="KW-0479">Metal-binding</keyword>
<evidence type="ECO:0000256" key="6">
    <source>
        <dbReference type="SAM" id="MobiDB-lite"/>
    </source>
</evidence>
<evidence type="ECO:0000313" key="9">
    <source>
        <dbReference type="EMBL" id="PNW79525.1"/>
    </source>
</evidence>
<dbReference type="PANTHER" id="PTHR45658:SF18">
    <property type="entry name" value="PROTEIN GAT2"/>
    <property type="match status" value="1"/>
</dbReference>
<feature type="compositionally biased region" description="Low complexity" evidence="6">
    <location>
        <begin position="268"/>
        <end position="278"/>
    </location>
</feature>
<dbReference type="InterPro" id="IPR051140">
    <property type="entry name" value="GATA_TF"/>
</dbReference>
<feature type="compositionally biased region" description="Gly residues" evidence="6">
    <location>
        <begin position="147"/>
        <end position="166"/>
    </location>
</feature>
<organism evidence="9 10">
    <name type="scientific">Chlamydomonas reinhardtii</name>
    <name type="common">Chlamydomonas smithii</name>
    <dbReference type="NCBI Taxonomy" id="3055"/>
    <lineage>
        <taxon>Eukaryota</taxon>
        <taxon>Viridiplantae</taxon>
        <taxon>Chlorophyta</taxon>
        <taxon>core chlorophytes</taxon>
        <taxon>Chlorophyceae</taxon>
        <taxon>CS clade</taxon>
        <taxon>Chlamydomonadales</taxon>
        <taxon>Chlamydomonadaceae</taxon>
        <taxon>Chlamydomonas</taxon>
    </lineage>
</organism>
<dbReference type="SUPFAM" id="SSF57716">
    <property type="entry name" value="Glucocorticoid receptor-like (DNA-binding domain)"/>
    <property type="match status" value="1"/>
</dbReference>
<feature type="domain" description="GATA-type" evidence="7">
    <location>
        <begin position="389"/>
        <end position="424"/>
    </location>
</feature>
<dbReference type="CDD" id="cd00202">
    <property type="entry name" value="ZnF_GATA"/>
    <property type="match status" value="1"/>
</dbReference>
<dbReference type="Pfam" id="PF01426">
    <property type="entry name" value="BAH"/>
    <property type="match status" value="1"/>
</dbReference>
<evidence type="ECO:0000256" key="5">
    <source>
        <dbReference type="PROSITE-ProRule" id="PRU00094"/>
    </source>
</evidence>
<keyword evidence="3 5" id="KW-0863">Zinc-finger</keyword>
<feature type="region of interest" description="Disordered" evidence="6">
    <location>
        <begin position="144"/>
        <end position="170"/>
    </location>
</feature>
<dbReference type="PANTHER" id="PTHR45658">
    <property type="entry name" value="GATA TRANSCRIPTION FACTOR"/>
    <property type="match status" value="1"/>
</dbReference>
<name>A0A2K3DG77_CHLRE</name>
<feature type="compositionally biased region" description="Low complexity" evidence="6">
    <location>
        <begin position="368"/>
        <end position="385"/>
    </location>
</feature>
<sequence length="469" mass="48123">MMAQAQPPQQQPSLQVFLWLGAGQQRADGRIQYSSFRLNSTDYRVGDCVFLFPEDESYPPYVARILSAFVDTQVQEGSDPHCIEVKWFERRVNLEPTTKGIEESEREVFELEDTDVNPIGCISGKCRIVKAHNYEEARLRRSAAATGGSGGGAGGAEAAGAGLGPSGPGPSSADPWFFCRGYFQQTTNSFVAYTPDEMARPDVALDVGLVDTAAHAHGAGAGAGHLAGLAGPGLGGGGAGLSEQPPTPTRLRGPNTAAGSGPVWGLPHGHAGKAAALHSSHHSQHPHAGSGADPHHMADPGEAGVCWGAAGLDGEGGDGGAGPEDDEEYSDPDNNHNDNRGGGGGGAGAGAGGRNHHYAGGASGGGRARAAGGHHAAPAQQQPSSKKQKATGRTCLECGATTTPQWREGPMGPKTLCNACGVRYVRSQQKAAGQKRGGHKNGQKTDAARGQGARTKRKPHHGGGSSGED</sequence>
<dbReference type="PROSITE" id="PS51038">
    <property type="entry name" value="BAH"/>
    <property type="match status" value="1"/>
</dbReference>
<dbReference type="GeneID" id="5729269"/>
<proteinExistence type="inferred from homology"/>
<evidence type="ECO:0000259" key="8">
    <source>
        <dbReference type="PROSITE" id="PS51038"/>
    </source>
</evidence>
<evidence type="ECO:0000259" key="7">
    <source>
        <dbReference type="PROSITE" id="PS50114"/>
    </source>
</evidence>
<dbReference type="PROSITE" id="PS00344">
    <property type="entry name" value="GATA_ZN_FINGER_1"/>
    <property type="match status" value="1"/>
</dbReference>
<keyword evidence="10" id="KW-1185">Reference proteome</keyword>
<keyword evidence="4" id="KW-0862">Zinc</keyword>
<dbReference type="InParanoid" id="A0A2K3DG77"/>
<dbReference type="InterPro" id="IPR001025">
    <property type="entry name" value="BAH_dom"/>
</dbReference>
<dbReference type="OrthoDB" id="541196at2759"/>
<dbReference type="Gene3D" id="3.30.50.10">
    <property type="entry name" value="Erythroid Transcription Factor GATA-1, subunit A"/>
    <property type="match status" value="1"/>
</dbReference>
<dbReference type="Gramene" id="PNW79525">
    <property type="protein sequence ID" value="PNW79525"/>
    <property type="gene ID" value="CHLRE_08g358532v5"/>
</dbReference>
<dbReference type="InterPro" id="IPR043151">
    <property type="entry name" value="BAH_sf"/>
</dbReference>